<dbReference type="PANTHER" id="PTHR33452:SF1">
    <property type="entry name" value="INNER MEMBRANE PROTEIN YPHA-RELATED"/>
    <property type="match status" value="1"/>
</dbReference>
<comment type="subcellular location">
    <subcellularLocation>
        <location evidence="1">Cell membrane</location>
        <topology evidence="1">Multi-pass membrane protein</topology>
    </subcellularLocation>
</comment>
<evidence type="ECO:0000256" key="4">
    <source>
        <dbReference type="ARBA" id="ARBA00022692"/>
    </source>
</evidence>
<feature type="transmembrane region" description="Helical" evidence="7">
    <location>
        <begin position="118"/>
        <end position="137"/>
    </location>
</feature>
<evidence type="ECO:0000256" key="2">
    <source>
        <dbReference type="ARBA" id="ARBA00006679"/>
    </source>
</evidence>
<reference evidence="8 9" key="1">
    <citation type="submission" date="2014-11" db="EMBL/GenBank/DDBJ databases">
        <title>Genome sequencing of Pantoea rodasii ND03.</title>
        <authorList>
            <person name="Muhamad Yunos N.Y."/>
            <person name="Chan K.-G."/>
        </authorList>
    </citation>
    <scope>NUCLEOTIDE SEQUENCE [LARGE SCALE GENOMIC DNA]</scope>
    <source>
        <strain evidence="8 9">ND03</strain>
    </source>
</reference>
<proteinExistence type="inferred from homology"/>
<dbReference type="InterPro" id="IPR032808">
    <property type="entry name" value="DoxX"/>
</dbReference>
<accession>A0A0B1R063</accession>
<organism evidence="8 9">
    <name type="scientific">Pantoea rodasii</name>
    <dbReference type="NCBI Taxonomy" id="1076549"/>
    <lineage>
        <taxon>Bacteria</taxon>
        <taxon>Pseudomonadati</taxon>
        <taxon>Pseudomonadota</taxon>
        <taxon>Gammaproteobacteria</taxon>
        <taxon>Enterobacterales</taxon>
        <taxon>Erwiniaceae</taxon>
        <taxon>Pantoea</taxon>
    </lineage>
</organism>
<comment type="similarity">
    <text evidence="2">Belongs to the DoxX family.</text>
</comment>
<dbReference type="GO" id="GO:0005886">
    <property type="term" value="C:plasma membrane"/>
    <property type="evidence" value="ECO:0007669"/>
    <property type="project" value="UniProtKB-SubCell"/>
</dbReference>
<keyword evidence="5 7" id="KW-1133">Transmembrane helix</keyword>
<feature type="transmembrane region" description="Helical" evidence="7">
    <location>
        <begin position="57"/>
        <end position="78"/>
    </location>
</feature>
<dbReference type="Proteomes" id="UP000030853">
    <property type="component" value="Unassembled WGS sequence"/>
</dbReference>
<feature type="transmembrane region" description="Helical" evidence="7">
    <location>
        <begin position="85"/>
        <end position="106"/>
    </location>
</feature>
<dbReference type="Pfam" id="PF07681">
    <property type="entry name" value="DoxX"/>
    <property type="match status" value="1"/>
</dbReference>
<dbReference type="InterPro" id="IPR051907">
    <property type="entry name" value="DoxX-like_oxidoreductase"/>
</dbReference>
<dbReference type="PANTHER" id="PTHR33452">
    <property type="entry name" value="OXIDOREDUCTASE CATD-RELATED"/>
    <property type="match status" value="1"/>
</dbReference>
<keyword evidence="3" id="KW-1003">Cell membrane</keyword>
<protein>
    <submittedName>
        <fullName evidence="8">DoxX</fullName>
    </submittedName>
</protein>
<dbReference type="RefSeq" id="WP_039334353.1">
    <property type="nucleotide sequence ID" value="NZ_JTJJ01000083.1"/>
</dbReference>
<keyword evidence="6 7" id="KW-0472">Membrane</keyword>
<evidence type="ECO:0000313" key="9">
    <source>
        <dbReference type="Proteomes" id="UP000030853"/>
    </source>
</evidence>
<evidence type="ECO:0000256" key="1">
    <source>
        <dbReference type="ARBA" id="ARBA00004651"/>
    </source>
</evidence>
<keyword evidence="4 7" id="KW-0812">Transmembrane</keyword>
<evidence type="ECO:0000256" key="7">
    <source>
        <dbReference type="SAM" id="Phobius"/>
    </source>
</evidence>
<evidence type="ECO:0000313" key="8">
    <source>
        <dbReference type="EMBL" id="KHJ66438.1"/>
    </source>
</evidence>
<evidence type="ECO:0000256" key="5">
    <source>
        <dbReference type="ARBA" id="ARBA00022989"/>
    </source>
</evidence>
<sequence length="144" mass="15824">MFGGINQMFNRMSDHPDFGKLLLRLTFGGLLLFHGEFKVMHGVDWIAHLLAVKGMPGFIAYGAYIGEIVAPVMVIIGLMTRPAAFIIAVNMIVATLLVKMGAIWHRTDVGAWSLETEALYLLGALAIMFLGAGKYTLVRDSRLQ</sequence>
<dbReference type="EMBL" id="JTJJ01000083">
    <property type="protein sequence ID" value="KHJ66438.1"/>
    <property type="molecule type" value="Genomic_DNA"/>
</dbReference>
<dbReference type="AlphaFoldDB" id="A0A0B1R063"/>
<name>A0A0B1R063_9GAMM</name>
<feature type="transmembrane region" description="Helical" evidence="7">
    <location>
        <begin position="21"/>
        <end position="37"/>
    </location>
</feature>
<evidence type="ECO:0000256" key="3">
    <source>
        <dbReference type="ARBA" id="ARBA00022475"/>
    </source>
</evidence>
<evidence type="ECO:0000256" key="6">
    <source>
        <dbReference type="ARBA" id="ARBA00023136"/>
    </source>
</evidence>
<gene>
    <name evidence="8" type="ORF">QU24_19270</name>
</gene>
<comment type="caution">
    <text evidence="8">The sequence shown here is derived from an EMBL/GenBank/DDBJ whole genome shotgun (WGS) entry which is preliminary data.</text>
</comment>